<feature type="chain" id="PRO_5034489763" description="Ig-like domain-containing protein" evidence="9">
    <location>
        <begin position="25"/>
        <end position="401"/>
    </location>
</feature>
<evidence type="ECO:0000313" key="12">
    <source>
        <dbReference type="Proteomes" id="UP000694680"/>
    </source>
</evidence>
<keyword evidence="5 8" id="KW-1133">Transmembrane helix</keyword>
<evidence type="ECO:0000256" key="6">
    <source>
        <dbReference type="ARBA" id="ARBA00023136"/>
    </source>
</evidence>
<dbReference type="Proteomes" id="UP000694680">
    <property type="component" value="Chromosome 7"/>
</dbReference>
<reference evidence="11" key="1">
    <citation type="submission" date="2020-06" db="EMBL/GenBank/DDBJ databases">
        <authorList>
            <consortium name="Wellcome Sanger Institute Data Sharing"/>
        </authorList>
    </citation>
    <scope>NUCLEOTIDE SEQUENCE [LARGE SCALE GENOMIC DNA]</scope>
</reference>
<evidence type="ECO:0000313" key="11">
    <source>
        <dbReference type="Ensembl" id="ENSGWIP00000032119.1"/>
    </source>
</evidence>
<evidence type="ECO:0000256" key="7">
    <source>
        <dbReference type="ARBA" id="ARBA00023180"/>
    </source>
</evidence>
<feature type="transmembrane region" description="Helical" evidence="8">
    <location>
        <begin position="372"/>
        <end position="392"/>
    </location>
</feature>
<evidence type="ECO:0000259" key="10">
    <source>
        <dbReference type="PROSITE" id="PS50835"/>
    </source>
</evidence>
<dbReference type="Gene3D" id="2.60.40.10">
    <property type="entry name" value="Immunoglobulins"/>
    <property type="match status" value="2"/>
</dbReference>
<dbReference type="SUPFAM" id="SSF48726">
    <property type="entry name" value="Immunoglobulin"/>
    <property type="match status" value="2"/>
</dbReference>
<dbReference type="InterPro" id="IPR003599">
    <property type="entry name" value="Ig_sub"/>
</dbReference>
<protein>
    <recommendedName>
        <fullName evidence="10">Ig-like domain-containing protein</fullName>
    </recommendedName>
</protein>
<dbReference type="InterPro" id="IPR039311">
    <property type="entry name" value="FAM187A/B"/>
</dbReference>
<reference evidence="11" key="2">
    <citation type="submission" date="2025-08" db="UniProtKB">
        <authorList>
            <consortium name="Ensembl"/>
        </authorList>
    </citation>
    <scope>IDENTIFICATION</scope>
</reference>
<dbReference type="SMART" id="SM00409">
    <property type="entry name" value="IG"/>
    <property type="match status" value="2"/>
</dbReference>
<accession>A0A8C5GLV8</accession>
<keyword evidence="12" id="KW-1185">Reference proteome</keyword>
<feature type="domain" description="Ig-like" evidence="10">
    <location>
        <begin position="250"/>
        <end position="333"/>
    </location>
</feature>
<gene>
    <name evidence="11" type="primary">fam187a</name>
</gene>
<dbReference type="InterPro" id="IPR036179">
    <property type="entry name" value="Ig-like_dom_sf"/>
</dbReference>
<keyword evidence="4 9" id="KW-0732">Signal</keyword>
<evidence type="ECO:0000256" key="1">
    <source>
        <dbReference type="ARBA" id="ARBA00004479"/>
    </source>
</evidence>
<proteinExistence type="inferred from homology"/>
<evidence type="ECO:0000256" key="3">
    <source>
        <dbReference type="ARBA" id="ARBA00022692"/>
    </source>
</evidence>
<name>A0A8C5GLV8_GOUWI</name>
<keyword evidence="3 8" id="KW-0812">Transmembrane</keyword>
<dbReference type="GO" id="GO:0016020">
    <property type="term" value="C:membrane"/>
    <property type="evidence" value="ECO:0007669"/>
    <property type="project" value="UniProtKB-SubCell"/>
</dbReference>
<dbReference type="InterPro" id="IPR007110">
    <property type="entry name" value="Ig-like_dom"/>
</dbReference>
<evidence type="ECO:0000256" key="2">
    <source>
        <dbReference type="ARBA" id="ARBA00008727"/>
    </source>
</evidence>
<dbReference type="AlphaFoldDB" id="A0A8C5GLV8"/>
<evidence type="ECO:0000256" key="9">
    <source>
        <dbReference type="SAM" id="SignalP"/>
    </source>
</evidence>
<organism evidence="11 12">
    <name type="scientific">Gouania willdenowi</name>
    <name type="common">Blunt-snouted clingfish</name>
    <name type="synonym">Lepadogaster willdenowi</name>
    <dbReference type="NCBI Taxonomy" id="441366"/>
    <lineage>
        <taxon>Eukaryota</taxon>
        <taxon>Metazoa</taxon>
        <taxon>Chordata</taxon>
        <taxon>Craniata</taxon>
        <taxon>Vertebrata</taxon>
        <taxon>Euteleostomi</taxon>
        <taxon>Actinopterygii</taxon>
        <taxon>Neopterygii</taxon>
        <taxon>Teleostei</taxon>
        <taxon>Neoteleostei</taxon>
        <taxon>Acanthomorphata</taxon>
        <taxon>Ovalentaria</taxon>
        <taxon>Blenniimorphae</taxon>
        <taxon>Blenniiformes</taxon>
        <taxon>Gobiesocoidei</taxon>
        <taxon>Gobiesocidae</taxon>
        <taxon>Gobiesocinae</taxon>
        <taxon>Gouania</taxon>
    </lineage>
</organism>
<dbReference type="Ensembl" id="ENSGWIT00000034970.1">
    <property type="protein sequence ID" value="ENSGWIP00000032119.1"/>
    <property type="gene ID" value="ENSGWIG00000016561.1"/>
</dbReference>
<evidence type="ECO:0000256" key="4">
    <source>
        <dbReference type="ARBA" id="ARBA00022729"/>
    </source>
</evidence>
<dbReference type="InterPro" id="IPR013783">
    <property type="entry name" value="Ig-like_fold"/>
</dbReference>
<evidence type="ECO:0000256" key="5">
    <source>
        <dbReference type="ARBA" id="ARBA00022989"/>
    </source>
</evidence>
<reference evidence="11" key="3">
    <citation type="submission" date="2025-09" db="UniProtKB">
        <authorList>
            <consortium name="Ensembl"/>
        </authorList>
    </citation>
    <scope>IDENTIFICATION</scope>
</reference>
<keyword evidence="6 8" id="KW-0472">Membrane</keyword>
<dbReference type="PROSITE" id="PS50835">
    <property type="entry name" value="IG_LIKE"/>
    <property type="match status" value="1"/>
</dbReference>
<dbReference type="PANTHER" id="PTHR32178">
    <property type="entry name" value="FAM187"/>
    <property type="match status" value="1"/>
</dbReference>
<comment type="similarity">
    <text evidence="2">Belongs to the FAM187 family.</text>
</comment>
<keyword evidence="7" id="KW-0325">Glycoprotein</keyword>
<sequence>MSTSCSRLLLFQVLVLVLVPGVQSYEAPEDQQEDMFSTRACPAFLTFSNAAFLSGVTAELPCLCKPQQSVVWFFRKHQSGAEDTRALTDHHGNRLMDSSHVSHSSDLRSRFSIRLFSLLIFRIRTHDSGLYICGSAHNDYFYGYDVDVQEAKAVSLVTSFSHASLQTFTSYGPWTVCDRCGPPGEQVRIGLCYVHSRLLHVRYRRANQTVASCGSGAVPKALSRLIQSTDGARLEVRPCHVTCPTQAPPPSVSSLSPSEPMRVYYLSHPSGGVVTLDCPGSRPNMAVGWDHGSRPIYRFEGPTGAANRRLMIDAGHHLVFQSAHVHDTGSYFCWLQGRRVAELRLLVYPSLGLGQSETLPHSELMEAVITMVTWYSIMSAVFILLMFCRFLLRYHRDAAGM</sequence>
<comment type="subcellular location">
    <subcellularLocation>
        <location evidence="1">Membrane</location>
        <topology evidence="1">Single-pass type I membrane protein</topology>
    </subcellularLocation>
</comment>
<dbReference type="PANTHER" id="PTHR32178:SF7">
    <property type="entry name" value="IG-LIKE V-TYPE DOMAIN-CONTAINING PROTEIN FAM187A"/>
    <property type="match status" value="1"/>
</dbReference>
<evidence type="ECO:0000256" key="8">
    <source>
        <dbReference type="SAM" id="Phobius"/>
    </source>
</evidence>
<feature type="signal peptide" evidence="9">
    <location>
        <begin position="1"/>
        <end position="24"/>
    </location>
</feature>